<gene>
    <name evidence="1" type="ORF">S01H4_43126</name>
</gene>
<reference evidence="1" key="1">
    <citation type="journal article" date="2014" name="Front. Microbiol.">
        <title>High frequency of phylogenetically diverse reductive dehalogenase-homologous genes in deep subseafloor sedimentary metagenomes.</title>
        <authorList>
            <person name="Kawai M."/>
            <person name="Futagami T."/>
            <person name="Toyoda A."/>
            <person name="Takaki Y."/>
            <person name="Nishi S."/>
            <person name="Hori S."/>
            <person name="Arai W."/>
            <person name="Tsubouchi T."/>
            <person name="Morono Y."/>
            <person name="Uchiyama I."/>
            <person name="Ito T."/>
            <person name="Fujiyama A."/>
            <person name="Inagaki F."/>
            <person name="Takami H."/>
        </authorList>
    </citation>
    <scope>NUCLEOTIDE SEQUENCE</scope>
    <source>
        <strain evidence="1">Expedition CK06-06</strain>
    </source>
</reference>
<organism evidence="1">
    <name type="scientific">marine sediment metagenome</name>
    <dbReference type="NCBI Taxonomy" id="412755"/>
    <lineage>
        <taxon>unclassified sequences</taxon>
        <taxon>metagenomes</taxon>
        <taxon>ecological metagenomes</taxon>
    </lineage>
</organism>
<accession>X1CTW1</accession>
<comment type="caution">
    <text evidence="1">The sequence shown here is derived from an EMBL/GenBank/DDBJ whole genome shotgun (WGS) entry which is preliminary data.</text>
</comment>
<evidence type="ECO:0000313" key="1">
    <source>
        <dbReference type="EMBL" id="GAG96407.1"/>
    </source>
</evidence>
<feature type="non-terminal residue" evidence="1">
    <location>
        <position position="1"/>
    </location>
</feature>
<dbReference type="AlphaFoldDB" id="X1CTW1"/>
<name>X1CTW1_9ZZZZ</name>
<protein>
    <submittedName>
        <fullName evidence="1">Uncharacterized protein</fullName>
    </submittedName>
</protein>
<dbReference type="EMBL" id="BART01023760">
    <property type="protein sequence ID" value="GAG96407.1"/>
    <property type="molecule type" value="Genomic_DNA"/>
</dbReference>
<sequence length="285" mass="31312">ATTSYGIQIYADSFAYDADIVFQSGETIDNIVNGIVNVGGKLRVTENSDTITFSHTGTYAYAKWSAGTFIFQTDAGVNTNTYVDIKGKGTGTGNIRLFDQDDAEYMRMQVSNEYGIIEVKGTNPSGLHIQYTQPQSIYFWAGVSSGTPYFYIYGYDTGTSSVKYLRMNVSAGGHSYIVAEERLYLRAAGNLNLNDSAEGDIFCFVSATTGENRALIVYGYKNAIGPKYGKIWVDNGGDFRIDCQGAGYLQAQAGTTVVVWNDTYVNFYKDMRLSDDQVFKYGTGS</sequence>
<proteinExistence type="predicted"/>
<feature type="non-terminal residue" evidence="1">
    <location>
        <position position="285"/>
    </location>
</feature>